<gene>
    <name evidence="3" type="ORF">SAMN05443667_104291</name>
</gene>
<keyword evidence="1" id="KW-0597">Phosphoprotein</keyword>
<dbReference type="PANTHER" id="PTHR44520">
    <property type="entry name" value="RESPONSE REGULATOR RCP1-RELATED"/>
    <property type="match status" value="1"/>
</dbReference>
<feature type="domain" description="Response regulatory" evidence="2">
    <location>
        <begin position="5"/>
        <end position="130"/>
    </location>
</feature>
<dbReference type="SMART" id="SM00448">
    <property type="entry name" value="REC"/>
    <property type="match status" value="1"/>
</dbReference>
<dbReference type="SUPFAM" id="SSF52172">
    <property type="entry name" value="CheY-like"/>
    <property type="match status" value="1"/>
</dbReference>
<evidence type="ECO:0000313" key="3">
    <source>
        <dbReference type="EMBL" id="SEA45839.1"/>
    </source>
</evidence>
<dbReference type="EMBL" id="FNRD01000004">
    <property type="protein sequence ID" value="SEA45839.1"/>
    <property type="molecule type" value="Genomic_DNA"/>
</dbReference>
<dbReference type="InterPro" id="IPR052893">
    <property type="entry name" value="TCS_response_regulator"/>
</dbReference>
<feature type="modified residue" description="4-aspartylphosphate" evidence="1">
    <location>
        <position position="62"/>
    </location>
</feature>
<keyword evidence="4" id="KW-1185">Reference proteome</keyword>
<dbReference type="PROSITE" id="PS50110">
    <property type="entry name" value="RESPONSE_REGULATORY"/>
    <property type="match status" value="1"/>
</dbReference>
<reference evidence="4" key="1">
    <citation type="submission" date="2016-10" db="EMBL/GenBank/DDBJ databases">
        <authorList>
            <person name="Varghese N."/>
            <person name="Submissions S."/>
        </authorList>
    </citation>
    <scope>NUCLEOTIDE SEQUENCE [LARGE SCALE GENOMIC DNA]</scope>
    <source>
        <strain evidence="4">DSM 22376</strain>
    </source>
</reference>
<dbReference type="OrthoDB" id="673128at2"/>
<proteinExistence type="predicted"/>
<evidence type="ECO:0000313" key="4">
    <source>
        <dbReference type="Proteomes" id="UP000198951"/>
    </source>
</evidence>
<dbReference type="AlphaFoldDB" id="A0A1H4BCI6"/>
<dbReference type="Pfam" id="PF00072">
    <property type="entry name" value="Response_reg"/>
    <property type="match status" value="1"/>
</dbReference>
<dbReference type="RefSeq" id="WP_091087627.1">
    <property type="nucleotide sequence ID" value="NZ_FNRD01000004.1"/>
</dbReference>
<dbReference type="InterPro" id="IPR001789">
    <property type="entry name" value="Sig_transdc_resp-reg_receiver"/>
</dbReference>
<dbReference type="STRING" id="150146.SAMN05443667_104291"/>
<accession>A0A1H4BCI6</accession>
<dbReference type="InterPro" id="IPR011006">
    <property type="entry name" value="CheY-like_superfamily"/>
</dbReference>
<organism evidence="3 4">
    <name type="scientific">Flavobacterium gillisiae</name>
    <dbReference type="NCBI Taxonomy" id="150146"/>
    <lineage>
        <taxon>Bacteria</taxon>
        <taxon>Pseudomonadati</taxon>
        <taxon>Bacteroidota</taxon>
        <taxon>Flavobacteriia</taxon>
        <taxon>Flavobacteriales</taxon>
        <taxon>Flavobacteriaceae</taxon>
        <taxon>Flavobacterium</taxon>
    </lineage>
</organism>
<dbReference type="PANTHER" id="PTHR44520:SF2">
    <property type="entry name" value="RESPONSE REGULATOR RCP1"/>
    <property type="match status" value="1"/>
</dbReference>
<dbReference type="GO" id="GO:0000160">
    <property type="term" value="P:phosphorelay signal transduction system"/>
    <property type="evidence" value="ECO:0007669"/>
    <property type="project" value="InterPro"/>
</dbReference>
<sequence>MKNKTTYIIDDDKLSIKLMSMLISKNKFCEEIVSFHNSQIALNELAKNCDKPSSLPDVILLDLNMPILDGWQFLDEFIKLPIKKEIAIFIVTSSIDPSDIEMVKKYDIVKNYIMKPITAQKLEEATLLIA</sequence>
<name>A0A1H4BCI6_9FLAO</name>
<evidence type="ECO:0000256" key="1">
    <source>
        <dbReference type="PROSITE-ProRule" id="PRU00169"/>
    </source>
</evidence>
<dbReference type="Gene3D" id="3.40.50.2300">
    <property type="match status" value="1"/>
</dbReference>
<dbReference type="Proteomes" id="UP000198951">
    <property type="component" value="Unassembled WGS sequence"/>
</dbReference>
<protein>
    <submittedName>
        <fullName evidence="3">Response regulator receiver domain-containing protein</fullName>
    </submittedName>
</protein>
<evidence type="ECO:0000259" key="2">
    <source>
        <dbReference type="PROSITE" id="PS50110"/>
    </source>
</evidence>